<feature type="transmembrane region" description="Helical" evidence="5">
    <location>
        <begin position="328"/>
        <end position="354"/>
    </location>
</feature>
<dbReference type="Gene3D" id="1.10.3080.10">
    <property type="entry name" value="Clc chloride channel"/>
    <property type="match status" value="1"/>
</dbReference>
<evidence type="ECO:0000256" key="5">
    <source>
        <dbReference type="SAM" id="Phobius"/>
    </source>
</evidence>
<sequence>MTLFVAVLGGTIGGITWALLFIMNLGINFLWTDVRNAVDLTLYPVIICACGGLLIGLWEQRFGPYPREMAEILKDVKKGDQIPYNNLHIIGISALLPLIFGGSLGPEAGLTGVIVGLCFWFSDRFKYIISETDELPQIGMAATIGVIFGAPLFAFVQQIEDENKPAAIPKNLKMLMYFVGIISGYGVLTILQNLFGGRLGLGHFPAIEKISGTEWAAAIPLALVGVGAGMLYYLFMKMTKAAVKPLAQKILTRCILGGVILGGVGIFLPYTMFSGEHEMVEVMNSWPSMGFAMLLLTGIVKLLMGNICHEMGWRGGNIFPTIFSGVSIGYACALLLPVDPIFCVAVVTAALTATVMRKPLAVILLLLICFPINGIIPMTIGAVIGGAIPVPKWIAVAENQENGLIQQHQ</sequence>
<keyword evidence="7" id="KW-1185">Reference proteome</keyword>
<proteinExistence type="predicted"/>
<dbReference type="PANTHER" id="PTHR43427:SF12">
    <property type="entry name" value="CHLORIDE TRANSPORTER"/>
    <property type="match status" value="1"/>
</dbReference>
<feature type="transmembrane region" description="Helical" evidence="5">
    <location>
        <begin position="285"/>
        <end position="307"/>
    </location>
</feature>
<evidence type="ECO:0000256" key="3">
    <source>
        <dbReference type="ARBA" id="ARBA00022989"/>
    </source>
</evidence>
<evidence type="ECO:0000313" key="6">
    <source>
        <dbReference type="EMBL" id="MBC3900137.1"/>
    </source>
</evidence>
<protein>
    <submittedName>
        <fullName evidence="6">Chloride channel protein</fullName>
    </submittedName>
</protein>
<feature type="transmembrane region" description="Helical" evidence="5">
    <location>
        <begin position="6"/>
        <end position="31"/>
    </location>
</feature>
<dbReference type="Proteomes" id="UP000622405">
    <property type="component" value="Unassembled WGS sequence"/>
</dbReference>
<comment type="subcellular location">
    <subcellularLocation>
        <location evidence="1">Membrane</location>
        <topology evidence="1">Multi-pass membrane protein</topology>
    </subcellularLocation>
</comment>
<feature type="transmembrane region" description="Helical" evidence="5">
    <location>
        <begin position="175"/>
        <end position="195"/>
    </location>
</feature>
<dbReference type="InterPro" id="IPR050368">
    <property type="entry name" value="ClC-type_chloride_channel"/>
</dbReference>
<dbReference type="SUPFAM" id="SSF81340">
    <property type="entry name" value="Clc chloride channel"/>
    <property type="match status" value="1"/>
</dbReference>
<keyword evidence="2 5" id="KW-0812">Transmembrane</keyword>
<dbReference type="PANTHER" id="PTHR43427">
    <property type="entry name" value="CHLORIDE CHANNEL PROTEIN CLC-E"/>
    <property type="match status" value="1"/>
</dbReference>
<keyword evidence="4 5" id="KW-0472">Membrane</keyword>
<dbReference type="Pfam" id="PF00654">
    <property type="entry name" value="Voltage_CLC"/>
    <property type="match status" value="1"/>
</dbReference>
<name>A0ABR6YY46_9FIRM</name>
<feature type="transmembrane region" description="Helical" evidence="5">
    <location>
        <begin position="215"/>
        <end position="235"/>
    </location>
</feature>
<dbReference type="InterPro" id="IPR001807">
    <property type="entry name" value="ClC"/>
</dbReference>
<dbReference type="InterPro" id="IPR014743">
    <property type="entry name" value="Cl-channel_core"/>
</dbReference>
<feature type="transmembrane region" description="Helical" evidence="5">
    <location>
        <begin position="255"/>
        <end position="273"/>
    </location>
</feature>
<feature type="transmembrane region" description="Helical" evidence="5">
    <location>
        <begin position="360"/>
        <end position="384"/>
    </location>
</feature>
<accession>A0ABR6YY46</accession>
<feature type="transmembrane region" description="Helical" evidence="5">
    <location>
        <begin position="40"/>
        <end position="58"/>
    </location>
</feature>
<dbReference type="EMBL" id="WJBE01000008">
    <property type="protein sequence ID" value="MBC3900137.1"/>
    <property type="molecule type" value="Genomic_DNA"/>
</dbReference>
<keyword evidence="3 5" id="KW-1133">Transmembrane helix</keyword>
<evidence type="ECO:0000256" key="2">
    <source>
        <dbReference type="ARBA" id="ARBA00022692"/>
    </source>
</evidence>
<feature type="transmembrane region" description="Helical" evidence="5">
    <location>
        <begin position="135"/>
        <end position="155"/>
    </location>
</feature>
<organism evidence="6 7">
    <name type="scientific">Acetobacterium malicum</name>
    <dbReference type="NCBI Taxonomy" id="52692"/>
    <lineage>
        <taxon>Bacteria</taxon>
        <taxon>Bacillati</taxon>
        <taxon>Bacillota</taxon>
        <taxon>Clostridia</taxon>
        <taxon>Eubacteriales</taxon>
        <taxon>Eubacteriaceae</taxon>
        <taxon>Acetobacterium</taxon>
    </lineage>
</organism>
<evidence type="ECO:0000313" key="7">
    <source>
        <dbReference type="Proteomes" id="UP000622405"/>
    </source>
</evidence>
<evidence type="ECO:0000256" key="1">
    <source>
        <dbReference type="ARBA" id="ARBA00004141"/>
    </source>
</evidence>
<gene>
    <name evidence="6" type="ORF">GH811_10960</name>
</gene>
<reference evidence="6 7" key="1">
    <citation type="journal article" date="2020" name="mSystems">
        <title>Defining Genomic and Predicted Metabolic Features of the Acetobacterium Genus.</title>
        <authorList>
            <person name="Ross D.E."/>
            <person name="Marshall C.W."/>
            <person name="Gulliver D."/>
            <person name="May H.D."/>
            <person name="Norman R.S."/>
        </authorList>
    </citation>
    <scope>NUCLEOTIDE SEQUENCE [LARGE SCALE GENOMIC DNA]</scope>
    <source>
        <strain evidence="6 7">DSM 4132</strain>
    </source>
</reference>
<comment type="caution">
    <text evidence="6">The sequence shown here is derived from an EMBL/GenBank/DDBJ whole genome shotgun (WGS) entry which is preliminary data.</text>
</comment>
<evidence type="ECO:0000256" key="4">
    <source>
        <dbReference type="ARBA" id="ARBA00023136"/>
    </source>
</evidence>
<dbReference type="CDD" id="cd00400">
    <property type="entry name" value="Voltage_gated_ClC"/>
    <property type="match status" value="1"/>
</dbReference>